<dbReference type="SUPFAM" id="SSF51120">
    <property type="entry name" value="beta-Roll"/>
    <property type="match status" value="1"/>
</dbReference>
<protein>
    <recommendedName>
        <fullName evidence="3">Calcium-binding protein</fullName>
    </recommendedName>
</protein>
<dbReference type="InterPro" id="IPR011049">
    <property type="entry name" value="Serralysin-like_metalloprot_C"/>
</dbReference>
<gene>
    <name evidence="1" type="ORF">DI556_20610</name>
</gene>
<sequence>MIPSINHTLAARAENLTLTGAATMGVDNTLANILDASRLAHGATLSGGGGADTLIGSAWDDVYVVTLLDGPVTIRENAGGGTDTVRLVGPATYYMPDNVENVEITTAGRTEVYGNDLDNHITANEDNDGTYQIDEFWYGYYNGGAGYDTILFSFLDAHSVAIGGSGDDTIESRYGVLFGENIWQGGPGADIYRMPNDPLGNLVIDGFDGAGTAAEDITRKIWVTEDNEDTILSYQAGPDNGEPIAGHVRIIDGATRAADYTADDFFLA</sequence>
<dbReference type="PRINTS" id="PR00313">
    <property type="entry name" value="CABNDNGRPT"/>
</dbReference>
<accession>A0A2W5PV07</accession>
<comment type="caution">
    <text evidence="1">The sequence shown here is derived from an EMBL/GenBank/DDBJ whole genome shotgun (WGS) entry which is preliminary data.</text>
</comment>
<evidence type="ECO:0000313" key="1">
    <source>
        <dbReference type="EMBL" id="PZQ46283.1"/>
    </source>
</evidence>
<evidence type="ECO:0000313" key="2">
    <source>
        <dbReference type="Proteomes" id="UP000249185"/>
    </source>
</evidence>
<dbReference type="Proteomes" id="UP000249185">
    <property type="component" value="Unassembled WGS sequence"/>
</dbReference>
<evidence type="ECO:0008006" key="3">
    <source>
        <dbReference type="Google" id="ProtNLM"/>
    </source>
</evidence>
<dbReference type="Gene3D" id="2.150.10.10">
    <property type="entry name" value="Serralysin-like metalloprotease, C-terminal"/>
    <property type="match status" value="1"/>
</dbReference>
<proteinExistence type="predicted"/>
<dbReference type="AlphaFoldDB" id="A0A2W5PV07"/>
<reference evidence="1 2" key="1">
    <citation type="submission" date="2017-08" db="EMBL/GenBank/DDBJ databases">
        <title>Infants hospitalized years apart are colonized by the same room-sourced microbial strains.</title>
        <authorList>
            <person name="Brooks B."/>
            <person name="Olm M.R."/>
            <person name="Firek B.A."/>
            <person name="Baker R."/>
            <person name="Thomas B.C."/>
            <person name="Morowitz M.J."/>
            <person name="Banfield J.F."/>
        </authorList>
    </citation>
    <scope>NUCLEOTIDE SEQUENCE [LARGE SCALE GENOMIC DNA]</scope>
    <source>
        <strain evidence="1">S2_005_002_R2_34</strain>
    </source>
</reference>
<dbReference type="EMBL" id="QFPW01000027">
    <property type="protein sequence ID" value="PZQ46283.1"/>
    <property type="molecule type" value="Genomic_DNA"/>
</dbReference>
<organism evidence="1 2">
    <name type="scientific">Rhodovulum sulfidophilum</name>
    <name type="common">Rhodobacter sulfidophilus</name>
    <dbReference type="NCBI Taxonomy" id="35806"/>
    <lineage>
        <taxon>Bacteria</taxon>
        <taxon>Pseudomonadati</taxon>
        <taxon>Pseudomonadota</taxon>
        <taxon>Alphaproteobacteria</taxon>
        <taxon>Rhodobacterales</taxon>
        <taxon>Paracoccaceae</taxon>
        <taxon>Rhodovulum</taxon>
    </lineage>
</organism>
<name>A0A2W5PV07_RHOSU</name>